<dbReference type="RefSeq" id="WP_066718019.1">
    <property type="nucleotide sequence ID" value="NZ_JBHSLU010000035.1"/>
</dbReference>
<gene>
    <name evidence="2" type="ORF">ACFPN9_12825</name>
</gene>
<dbReference type="Gene3D" id="3.40.50.1110">
    <property type="entry name" value="SGNH hydrolase"/>
    <property type="match status" value="1"/>
</dbReference>
<dbReference type="EMBL" id="JBHSLU010000035">
    <property type="protein sequence ID" value="MFC5506141.1"/>
    <property type="molecule type" value="Genomic_DNA"/>
</dbReference>
<comment type="caution">
    <text evidence="2">The sequence shown here is derived from an EMBL/GenBank/DDBJ whole genome shotgun (WGS) entry which is preliminary data.</text>
</comment>
<name>A0ABW0P1K3_9HYPH</name>
<dbReference type="Pfam" id="PF04311">
    <property type="entry name" value="DUF459"/>
    <property type="match status" value="1"/>
</dbReference>
<evidence type="ECO:0000313" key="2">
    <source>
        <dbReference type="EMBL" id="MFC5506141.1"/>
    </source>
</evidence>
<feature type="signal peptide" evidence="1">
    <location>
        <begin position="1"/>
        <end position="26"/>
    </location>
</feature>
<accession>A0ABW0P1K3</accession>
<evidence type="ECO:0000313" key="3">
    <source>
        <dbReference type="Proteomes" id="UP001596060"/>
    </source>
</evidence>
<sequence length="407" mass="44109">MRLRALLTMLAVAGLLLLTGGPTSFAQQARQAQPQQPQQRSFFQLFWQQPAQPQVVQPQRQRVAPVVRRRPAAPVVVRDDPVIPKVDVAHHILVIGDSLANLLADGLEDALEDRPDLGVIAKAKPDSGLVRSDFHDWPKVAADLVAADTKVGLAVMLIGLNDRQALREGETVHEPLSPRWLELYRERIQAVAQVFASRRIPLIWVGAPPVQNARLSTDLVTFNDLYRQQVERAGGQYVDLWGAFVDSENRYAAMGPDVSGQTTRLRLGDGIHFTSAGARKAAHFVDVLVRRLFAPGLQSGIIALPVSPETGAPINPELQAGGIERLIDQMVAGVPVISLPAALQAKPAAGPILPLTGTAGPGEQALLVSIPEARGRGELAGQLDRIFGEGILPEPKPGRLDDHRWPR</sequence>
<feature type="chain" id="PRO_5046281152" evidence="1">
    <location>
        <begin position="27"/>
        <end position="407"/>
    </location>
</feature>
<dbReference type="Proteomes" id="UP001596060">
    <property type="component" value="Unassembled WGS sequence"/>
</dbReference>
<dbReference type="SUPFAM" id="SSF52266">
    <property type="entry name" value="SGNH hydrolase"/>
    <property type="match status" value="1"/>
</dbReference>
<dbReference type="InterPro" id="IPR036514">
    <property type="entry name" value="SGNH_hydro_sf"/>
</dbReference>
<keyword evidence="3" id="KW-1185">Reference proteome</keyword>
<dbReference type="InterPro" id="IPR007407">
    <property type="entry name" value="DUF459"/>
</dbReference>
<keyword evidence="1" id="KW-0732">Signal</keyword>
<evidence type="ECO:0000256" key="1">
    <source>
        <dbReference type="SAM" id="SignalP"/>
    </source>
</evidence>
<dbReference type="CDD" id="cd01829">
    <property type="entry name" value="SGNH_hydrolase_peri2"/>
    <property type="match status" value="1"/>
</dbReference>
<protein>
    <submittedName>
        <fullName evidence="2">DUF459 domain-containing protein</fullName>
    </submittedName>
</protein>
<organism evidence="2 3">
    <name type="scientific">Bosea massiliensis</name>
    <dbReference type="NCBI Taxonomy" id="151419"/>
    <lineage>
        <taxon>Bacteria</taxon>
        <taxon>Pseudomonadati</taxon>
        <taxon>Pseudomonadota</taxon>
        <taxon>Alphaproteobacteria</taxon>
        <taxon>Hyphomicrobiales</taxon>
        <taxon>Boseaceae</taxon>
        <taxon>Bosea</taxon>
    </lineage>
</organism>
<reference evidence="3" key="1">
    <citation type="journal article" date="2019" name="Int. J. Syst. Evol. Microbiol.">
        <title>The Global Catalogue of Microorganisms (GCM) 10K type strain sequencing project: providing services to taxonomists for standard genome sequencing and annotation.</title>
        <authorList>
            <consortium name="The Broad Institute Genomics Platform"/>
            <consortium name="The Broad Institute Genome Sequencing Center for Infectious Disease"/>
            <person name="Wu L."/>
            <person name="Ma J."/>
        </authorList>
    </citation>
    <scope>NUCLEOTIDE SEQUENCE [LARGE SCALE GENOMIC DNA]</scope>
    <source>
        <strain evidence="3">CCUG 43117</strain>
    </source>
</reference>
<proteinExistence type="predicted"/>